<dbReference type="InterPro" id="IPR048348">
    <property type="entry name" value="CCDC22_CC"/>
</dbReference>
<comment type="caution">
    <text evidence="6">The sequence shown here is derived from an EMBL/GenBank/DDBJ whole genome shotgun (WGS) entry which is preliminary data.</text>
</comment>
<dbReference type="Pfam" id="PF05667">
    <property type="entry name" value="CCDC22_CC"/>
    <property type="match status" value="1"/>
</dbReference>
<gene>
    <name evidence="6" type="ORF">B4U79_05118</name>
</gene>
<protein>
    <recommendedName>
        <fullName evidence="2">Coiled-coil domain-containing protein 22 homolog</fullName>
    </recommendedName>
</protein>
<dbReference type="Proteomes" id="UP000285301">
    <property type="component" value="Unassembled WGS sequence"/>
</dbReference>
<dbReference type="GO" id="GO:0097602">
    <property type="term" value="F:cullin family protein binding"/>
    <property type="evidence" value="ECO:0007669"/>
    <property type="project" value="TreeGrafter"/>
</dbReference>
<comment type="similarity">
    <text evidence="1">Belongs to the CCDC22 family.</text>
</comment>
<reference evidence="6 7" key="1">
    <citation type="journal article" date="2018" name="Gigascience">
        <title>Genomes of trombidid mites reveal novel predicted allergens and laterally-transferred genes associated with secondary metabolism.</title>
        <authorList>
            <person name="Dong X."/>
            <person name="Chaisiri K."/>
            <person name="Xia D."/>
            <person name="Armstrong S.D."/>
            <person name="Fang Y."/>
            <person name="Donnelly M.J."/>
            <person name="Kadowaki T."/>
            <person name="McGarry J.W."/>
            <person name="Darby A.C."/>
            <person name="Makepeace B.L."/>
        </authorList>
    </citation>
    <scope>NUCLEOTIDE SEQUENCE [LARGE SCALE GENOMIC DNA]</scope>
    <source>
        <strain evidence="6">UoL-WK</strain>
    </source>
</reference>
<feature type="coiled-coil region" evidence="3">
    <location>
        <begin position="269"/>
        <end position="401"/>
    </location>
</feature>
<dbReference type="GO" id="GO:2000060">
    <property type="term" value="P:positive regulation of ubiquitin-dependent protein catabolic process"/>
    <property type="evidence" value="ECO:0007669"/>
    <property type="project" value="TreeGrafter"/>
</dbReference>
<evidence type="ECO:0000313" key="7">
    <source>
        <dbReference type="Proteomes" id="UP000285301"/>
    </source>
</evidence>
<feature type="domain" description="CCDC22 coiled-coil" evidence="4">
    <location>
        <begin position="191"/>
        <end position="516"/>
    </location>
</feature>
<dbReference type="PANTHER" id="PTHR15668:SF4">
    <property type="entry name" value="COILED-COIL DOMAIN-CONTAINING PROTEIN 22"/>
    <property type="match status" value="1"/>
</dbReference>
<dbReference type="InterPro" id="IPR008530">
    <property type="entry name" value="CCDC22"/>
</dbReference>
<keyword evidence="3" id="KW-0175">Coiled coil</keyword>
<organism evidence="6 7">
    <name type="scientific">Dinothrombium tinctorium</name>
    <dbReference type="NCBI Taxonomy" id="1965070"/>
    <lineage>
        <taxon>Eukaryota</taxon>
        <taxon>Metazoa</taxon>
        <taxon>Ecdysozoa</taxon>
        <taxon>Arthropoda</taxon>
        <taxon>Chelicerata</taxon>
        <taxon>Arachnida</taxon>
        <taxon>Acari</taxon>
        <taxon>Acariformes</taxon>
        <taxon>Trombidiformes</taxon>
        <taxon>Prostigmata</taxon>
        <taxon>Anystina</taxon>
        <taxon>Parasitengona</taxon>
        <taxon>Trombidioidea</taxon>
        <taxon>Trombidiidae</taxon>
        <taxon>Dinothrombium</taxon>
    </lineage>
</organism>
<evidence type="ECO:0000256" key="3">
    <source>
        <dbReference type="SAM" id="Coils"/>
    </source>
</evidence>
<accession>A0A443RIY5</accession>
<dbReference type="OrthoDB" id="10266736at2759"/>
<dbReference type="EMBL" id="NCKU01000507">
    <property type="protein sequence ID" value="RWS15251.1"/>
    <property type="molecule type" value="Genomic_DNA"/>
</dbReference>
<keyword evidence="7" id="KW-1185">Reference proteome</keyword>
<dbReference type="PANTHER" id="PTHR15668">
    <property type="entry name" value="JM1 PROTEIN"/>
    <property type="match status" value="1"/>
</dbReference>
<sequence>MEEVDSIIIRQLQEIGCSFEEEITSLKEMDTNSVFIAAIKCISLIENSDRLQEVKYTSSMNMGAKYKLANVLSQICQEIGYNGEVGYQTFLYGSDVELRKLFLFLIEKLPKDEIQVSSTADGQDPLLERICKLPLNLVWLPPMHDNRHAKSYFSESQCLNNILNAKSIVGNKVAPNRRFYYDNYARVPLHDIASIIEWNSQQLHTDLTLSKARQTHFLQKLDEKLKENEEIITTPMVQETIDVESVKSEDEKLVSEPEQDIETQRESLIEEMQSKLTALNDRLIELNTENNRQKQQILKLKQEYEIENSKLLEFKASDKSIEELQCCVNTLKNDIEQLGEEWSLVSDRLIEKICAIKRENEIKSSKSDELKRELKELRKNINQKSREIEIKEQTIEELKEKLSTPLPPNRSSYTRRIMEIVNNVKKQNEETKKVLFETRQLQKEINTLSGKVQRSFTITDETIFKDAKSNDWNRKCYKLLATLHENYDQLLEGVNAIGTIKREILQLEEAVENEKNNKVVSNLTRIQADLNQMKLENQQIIMKYKALQEQQ</sequence>
<dbReference type="AlphaFoldDB" id="A0A443RIY5"/>
<name>A0A443RIY5_9ACAR</name>
<dbReference type="Pfam" id="PF21674">
    <property type="entry name" value="CCDC22_N"/>
    <property type="match status" value="1"/>
</dbReference>
<evidence type="ECO:0000259" key="4">
    <source>
        <dbReference type="Pfam" id="PF05667"/>
    </source>
</evidence>
<evidence type="ECO:0000313" key="6">
    <source>
        <dbReference type="EMBL" id="RWS15251.1"/>
    </source>
</evidence>
<dbReference type="STRING" id="1965070.A0A443RIY5"/>
<dbReference type="InterPro" id="IPR048349">
    <property type="entry name" value="CCDC22_N"/>
</dbReference>
<proteinExistence type="inferred from homology"/>
<evidence type="ECO:0000256" key="2">
    <source>
        <dbReference type="ARBA" id="ARBA00017553"/>
    </source>
</evidence>
<evidence type="ECO:0000256" key="1">
    <source>
        <dbReference type="ARBA" id="ARBA00006438"/>
    </source>
</evidence>
<feature type="domain" description="CCDC22 N-terminal" evidence="5">
    <location>
        <begin position="1"/>
        <end position="110"/>
    </location>
</feature>
<feature type="coiled-coil region" evidence="3">
    <location>
        <begin position="497"/>
        <end position="550"/>
    </location>
</feature>
<evidence type="ECO:0000259" key="5">
    <source>
        <dbReference type="Pfam" id="PF21674"/>
    </source>
</evidence>